<gene>
    <name evidence="1" type="ORF">COT54_00210</name>
</gene>
<name>A0A2H0X008_9BACT</name>
<evidence type="ECO:0000313" key="2">
    <source>
        <dbReference type="Proteomes" id="UP000229574"/>
    </source>
</evidence>
<protein>
    <submittedName>
        <fullName evidence="1">Uncharacterized protein</fullName>
    </submittedName>
</protein>
<evidence type="ECO:0000313" key="1">
    <source>
        <dbReference type="EMBL" id="PIS18263.1"/>
    </source>
</evidence>
<accession>A0A2H0X008</accession>
<dbReference type="AlphaFoldDB" id="A0A2H0X008"/>
<reference evidence="2" key="1">
    <citation type="submission" date="2017-09" db="EMBL/GenBank/DDBJ databases">
        <title>Depth-based differentiation of microbial function through sediment-hosted aquifers and enrichment of novel symbionts in the deep terrestrial subsurface.</title>
        <authorList>
            <person name="Probst A.J."/>
            <person name="Ladd B."/>
            <person name="Jarett J.K."/>
            <person name="Geller-Mcgrath D.E."/>
            <person name="Sieber C.M.K."/>
            <person name="Emerson J.B."/>
            <person name="Anantharaman K."/>
            <person name="Thomas B.C."/>
            <person name="Malmstrom R."/>
            <person name="Stieglmeier M."/>
            <person name="Klingl A."/>
            <person name="Woyke T."/>
            <person name="Ryan C.M."/>
            <person name="Banfield J.F."/>
        </authorList>
    </citation>
    <scope>NUCLEOTIDE SEQUENCE [LARGE SCALE GENOMIC DNA]</scope>
</reference>
<dbReference type="Proteomes" id="UP000229574">
    <property type="component" value="Unassembled WGS sequence"/>
</dbReference>
<proteinExistence type="predicted"/>
<organism evidence="1 2">
    <name type="scientific">Candidatus Collierbacteria bacterium CG09_land_8_20_14_0_10_46_12</name>
    <dbReference type="NCBI Taxonomy" id="1974533"/>
    <lineage>
        <taxon>Bacteria</taxon>
        <taxon>Candidatus Collieribacteriota</taxon>
    </lineage>
</organism>
<dbReference type="EMBL" id="PEYY01000008">
    <property type="protein sequence ID" value="PIS18263.1"/>
    <property type="molecule type" value="Genomic_DNA"/>
</dbReference>
<sequence length="61" mass="7215">MTDHNIKDKNLRGSYKLNEEVIKNSHATRHTLLSRGIRPESLKPQEDLKKIELRRLPQRLV</sequence>
<comment type="caution">
    <text evidence="1">The sequence shown here is derived from an EMBL/GenBank/DDBJ whole genome shotgun (WGS) entry which is preliminary data.</text>
</comment>